<organism evidence="2 3">
    <name type="scientific">Luteolibacter rhizosphaerae</name>
    <dbReference type="NCBI Taxonomy" id="2989719"/>
    <lineage>
        <taxon>Bacteria</taxon>
        <taxon>Pseudomonadati</taxon>
        <taxon>Verrucomicrobiota</taxon>
        <taxon>Verrucomicrobiia</taxon>
        <taxon>Verrucomicrobiales</taxon>
        <taxon>Verrucomicrobiaceae</taxon>
        <taxon>Luteolibacter</taxon>
    </lineage>
</organism>
<evidence type="ECO:0000256" key="1">
    <source>
        <dbReference type="SAM" id="Phobius"/>
    </source>
</evidence>
<name>A0ABT3G0G9_9BACT</name>
<dbReference type="RefSeq" id="WP_264512694.1">
    <property type="nucleotide sequence ID" value="NZ_JAPDDR010000003.1"/>
</dbReference>
<evidence type="ECO:0000313" key="2">
    <source>
        <dbReference type="EMBL" id="MCW1913341.1"/>
    </source>
</evidence>
<comment type="caution">
    <text evidence="2">The sequence shown here is derived from an EMBL/GenBank/DDBJ whole genome shotgun (WGS) entry which is preliminary data.</text>
</comment>
<protein>
    <submittedName>
        <fullName evidence="2">Uncharacterized protein</fullName>
    </submittedName>
</protein>
<keyword evidence="1" id="KW-0472">Membrane</keyword>
<keyword evidence="3" id="KW-1185">Reference proteome</keyword>
<keyword evidence="1" id="KW-1133">Transmembrane helix</keyword>
<reference evidence="2" key="1">
    <citation type="submission" date="2022-10" db="EMBL/GenBank/DDBJ databases">
        <title>Luteolibacter sp. GHJ8, whole genome shotgun sequencing project.</title>
        <authorList>
            <person name="Zhao G."/>
            <person name="Shen L."/>
        </authorList>
    </citation>
    <scope>NUCLEOTIDE SEQUENCE</scope>
    <source>
        <strain evidence="2">GHJ8</strain>
    </source>
</reference>
<accession>A0ABT3G0G9</accession>
<sequence>MLEEEQQQEDEKAAQLEALLEQFREPEEAPRKKNGAIWLMLALIASLGGCWLAMLAAKGSLQTAKTGLGATMKPGKVKDRNEFYAKLRVVDVEADYRERCKKGMRAQEVRWILEDFIQAGLSEEAGGLPAEVKDAAEVVSQTSGWKEWQDGEAADPPELSDKAAEVLKEKGLQLARSQQRWYADALADGLRLDREQKKEAYQSGLKLVEKLSADFPQAEDALELAHTGESPAQEAADPAEESSLLTPILWLQDERSEPSQKCELRADQSAVLSTEQGEQGAAEPIHEATGVFPFTADQAKEIPDGDVTGLVMSLHPAQLRMLLLTEPGMATTLGSAFEGKDE</sequence>
<gene>
    <name evidence="2" type="ORF">OJ996_07145</name>
</gene>
<evidence type="ECO:0000313" key="3">
    <source>
        <dbReference type="Proteomes" id="UP001165653"/>
    </source>
</evidence>
<feature type="transmembrane region" description="Helical" evidence="1">
    <location>
        <begin position="36"/>
        <end position="57"/>
    </location>
</feature>
<keyword evidence="1" id="KW-0812">Transmembrane</keyword>
<proteinExistence type="predicted"/>
<dbReference type="Proteomes" id="UP001165653">
    <property type="component" value="Unassembled WGS sequence"/>
</dbReference>
<dbReference type="EMBL" id="JAPDDR010000003">
    <property type="protein sequence ID" value="MCW1913341.1"/>
    <property type="molecule type" value="Genomic_DNA"/>
</dbReference>